<evidence type="ECO:0000313" key="3">
    <source>
        <dbReference type="Proteomes" id="UP000619265"/>
    </source>
</evidence>
<feature type="compositionally biased region" description="Low complexity" evidence="1">
    <location>
        <begin position="384"/>
        <end position="398"/>
    </location>
</feature>
<reference evidence="2" key="1">
    <citation type="submission" date="2015-10" db="EMBL/GenBank/DDBJ databases">
        <authorList>
            <person name="Martinez-Garcia P.J."/>
            <person name="Crepeau M.W."/>
            <person name="Puiu D."/>
            <person name="Gonzalez-Ibeas D."/>
            <person name="Whalen J."/>
            <person name="Stevens K."/>
            <person name="Paul R."/>
            <person name="Butterfield T."/>
            <person name="Britton M."/>
            <person name="Reagan R."/>
            <person name="Chakraborty S."/>
            <person name="Walawage S.L."/>
            <person name="Vasquez-Gross H.A."/>
            <person name="Cardeno C."/>
            <person name="Famula R."/>
            <person name="Pratt K."/>
            <person name="Kuruganti S."/>
            <person name="Aradhya M.K."/>
            <person name="Leslie C.A."/>
            <person name="Dandekar A.M."/>
            <person name="Salzberg S.L."/>
            <person name="Wegrzyn J.L."/>
            <person name="Langley C.H."/>
            <person name="Neale D.B."/>
        </authorList>
    </citation>
    <scope>NUCLEOTIDE SEQUENCE</scope>
    <source>
        <tissue evidence="2">Leaves</tissue>
    </source>
</reference>
<feature type="compositionally biased region" description="Low complexity" evidence="1">
    <location>
        <begin position="250"/>
        <end position="262"/>
    </location>
</feature>
<dbReference type="EMBL" id="LIHL02000012">
    <property type="protein sequence ID" value="KAF5451367.1"/>
    <property type="molecule type" value="Genomic_DNA"/>
</dbReference>
<feature type="compositionally biased region" description="Low complexity" evidence="1">
    <location>
        <begin position="139"/>
        <end position="152"/>
    </location>
</feature>
<name>A0A833TS86_JUGRE</name>
<feature type="region of interest" description="Disordered" evidence="1">
    <location>
        <begin position="37"/>
        <end position="110"/>
    </location>
</feature>
<feature type="compositionally biased region" description="Basic and acidic residues" evidence="1">
    <location>
        <begin position="127"/>
        <end position="138"/>
    </location>
</feature>
<feature type="compositionally biased region" description="Gly residues" evidence="1">
    <location>
        <begin position="50"/>
        <end position="73"/>
    </location>
</feature>
<gene>
    <name evidence="2" type="ORF">F2P56_026480</name>
</gene>
<protein>
    <submittedName>
        <fullName evidence="2">Uncharacterized protein</fullName>
    </submittedName>
</protein>
<organism evidence="2 3">
    <name type="scientific">Juglans regia</name>
    <name type="common">English walnut</name>
    <dbReference type="NCBI Taxonomy" id="51240"/>
    <lineage>
        <taxon>Eukaryota</taxon>
        <taxon>Viridiplantae</taxon>
        <taxon>Streptophyta</taxon>
        <taxon>Embryophyta</taxon>
        <taxon>Tracheophyta</taxon>
        <taxon>Spermatophyta</taxon>
        <taxon>Magnoliopsida</taxon>
        <taxon>eudicotyledons</taxon>
        <taxon>Gunneridae</taxon>
        <taxon>Pentapetalae</taxon>
        <taxon>rosids</taxon>
        <taxon>fabids</taxon>
        <taxon>Fagales</taxon>
        <taxon>Juglandaceae</taxon>
        <taxon>Juglans</taxon>
    </lineage>
</organism>
<comment type="caution">
    <text evidence="2">The sequence shown here is derived from an EMBL/GenBank/DDBJ whole genome shotgun (WGS) entry which is preliminary data.</text>
</comment>
<feature type="region of interest" description="Disordered" evidence="1">
    <location>
        <begin position="360"/>
        <end position="398"/>
    </location>
</feature>
<dbReference type="AlphaFoldDB" id="A0A833TS86"/>
<dbReference type="Gramene" id="Jr12_01460_p1">
    <property type="protein sequence ID" value="cds.Jr12_01460_p1"/>
    <property type="gene ID" value="Jr12_01460"/>
</dbReference>
<feature type="region of interest" description="Disordered" evidence="1">
    <location>
        <begin position="218"/>
        <end position="271"/>
    </location>
</feature>
<evidence type="ECO:0000313" key="2">
    <source>
        <dbReference type="EMBL" id="KAF5451367.1"/>
    </source>
</evidence>
<feature type="compositionally biased region" description="Gly residues" evidence="1">
    <location>
        <begin position="80"/>
        <end position="90"/>
    </location>
</feature>
<accession>A0A833TS86</accession>
<reference evidence="2" key="2">
    <citation type="submission" date="2020-03" db="EMBL/GenBank/DDBJ databases">
        <title>Walnut 2.0.</title>
        <authorList>
            <person name="Marrano A."/>
            <person name="Britton M."/>
            <person name="Zimin A.V."/>
            <person name="Zaini P.A."/>
            <person name="Workman R."/>
            <person name="Puiu D."/>
            <person name="Bianco L."/>
            <person name="Allen B.J."/>
            <person name="Troggio M."/>
            <person name="Leslie C.A."/>
            <person name="Timp W."/>
            <person name="Dendekar A."/>
            <person name="Salzberg S.L."/>
            <person name="Neale D.B."/>
        </authorList>
    </citation>
    <scope>NUCLEOTIDE SEQUENCE</scope>
    <source>
        <tissue evidence="2">Leaves</tissue>
    </source>
</reference>
<dbReference type="Proteomes" id="UP000619265">
    <property type="component" value="Unassembled WGS sequence"/>
</dbReference>
<evidence type="ECO:0000256" key="1">
    <source>
        <dbReference type="SAM" id="MobiDB-lite"/>
    </source>
</evidence>
<feature type="region of interest" description="Disordered" evidence="1">
    <location>
        <begin position="123"/>
        <end position="153"/>
    </location>
</feature>
<sequence length="398" mass="42824">MAYMFSPMMSKTRPYDVVNQGQPLTADQSWATLDDGDAFLSLVDKPGRPPGRGGPGRPPGRGGPGRPPGRGGPGRPPDRGGPGRPPGRGGPHALHDANADGDGLIGEEEPSWATLDNDDAFLSLADKPGRLPGRDQRLPGRGRPLPSRGGPLPDKRLPHALHHANADRDGLIGEVEPSRALHHANADCDGLIGRRSLLVQAIGLLTSSLHLSASSTSYLDSSSFSYTPVPRDKKTKSSLTPIDGLQGKTSRLLSHSSSPVSPKAHEGEKTSQVFLHTKNPSVYPKPRDHFFSSSRFFHFINLRFLPKIFKENQPPFNPSDFLFLFSWLCTFVASKGTQTVSGTPLLPSLILRPLPSSRRPLQCRATTTSSTNTTRRTQPPHNASLSLSSSPKTSLLPS</sequence>
<proteinExistence type="predicted"/>
<feature type="compositionally biased region" description="Low complexity" evidence="1">
    <location>
        <begin position="360"/>
        <end position="377"/>
    </location>
</feature>